<evidence type="ECO:0000313" key="2">
    <source>
        <dbReference type="EMBL" id="KAG0308595.1"/>
    </source>
</evidence>
<keyword evidence="3" id="KW-1185">Reference proteome</keyword>
<feature type="compositionally biased region" description="Acidic residues" evidence="1">
    <location>
        <begin position="139"/>
        <end position="159"/>
    </location>
</feature>
<feature type="non-terminal residue" evidence="2">
    <location>
        <position position="531"/>
    </location>
</feature>
<proteinExistence type="predicted"/>
<dbReference type="AlphaFoldDB" id="A0A9P6QZ56"/>
<feature type="compositionally biased region" description="Low complexity" evidence="1">
    <location>
        <begin position="180"/>
        <end position="203"/>
    </location>
</feature>
<feature type="region of interest" description="Disordered" evidence="1">
    <location>
        <begin position="13"/>
        <end position="54"/>
    </location>
</feature>
<gene>
    <name evidence="2" type="ORF">BGZ97_013326</name>
</gene>
<organism evidence="2 3">
    <name type="scientific">Linnemannia gamsii</name>
    <dbReference type="NCBI Taxonomy" id="64522"/>
    <lineage>
        <taxon>Eukaryota</taxon>
        <taxon>Fungi</taxon>
        <taxon>Fungi incertae sedis</taxon>
        <taxon>Mucoromycota</taxon>
        <taxon>Mortierellomycotina</taxon>
        <taxon>Mortierellomycetes</taxon>
        <taxon>Mortierellales</taxon>
        <taxon>Mortierellaceae</taxon>
        <taxon>Linnemannia</taxon>
    </lineage>
</organism>
<feature type="compositionally biased region" description="Low complexity" evidence="1">
    <location>
        <begin position="360"/>
        <end position="391"/>
    </location>
</feature>
<evidence type="ECO:0000313" key="3">
    <source>
        <dbReference type="Proteomes" id="UP000823405"/>
    </source>
</evidence>
<sequence>MKLPAWTRKVFAPVFSPSPSTTSSSPSNTCPTVAKSYPTTTSTPATSSSQIPKDDLAKSKASIQSYLPFSTLPNVRKRIPLLGVPDANVNSSATSLMSAIFFNHIRDLRASSCPEISKTSSSIVEGSIKPLAMGLEKNNDDDNDDGDEEEDEEDGEDVLDSPTTTTIYYYPPRPKKESTETSPSPSPSSSSSSSERLTNTSSSARFATSDPEVWCLRHIGLIPSAASTSSPELNHLRQYYQHLTHTRQHHIYHDKDCEFARRSALELSGQRPTPEPNADSPQRERDNLFLPLNPLQTNQSNSDKAEPNQSSSATSPPPSLPKLKSPVVPPFFNPPAQYQVRRSSANYSLELLKSKKRKSSISSTSQPTSRISDTIIVSSTSSNRSSSSNNTGCRHPQHSEDTIQELRESIRSMSHFGSTSPSSSLASKQATTSTSKAQFATKSGDPAVAVSNNDVPSPRAVLSTGVASHFPSPRPPRNSPLTSRAMQVSVSDPNASTTTTTTTVTTVTTAPVDTDNKLKHLIQKLDTLARE</sequence>
<comment type="caution">
    <text evidence="2">The sequence shown here is derived from an EMBL/GenBank/DDBJ whole genome shotgun (WGS) entry which is preliminary data.</text>
</comment>
<accession>A0A9P6QZ56</accession>
<feature type="compositionally biased region" description="Low complexity" evidence="1">
    <location>
        <begin position="17"/>
        <end position="49"/>
    </location>
</feature>
<reference evidence="2" key="1">
    <citation type="journal article" date="2020" name="Fungal Divers.">
        <title>Resolving the Mortierellaceae phylogeny through synthesis of multi-gene phylogenetics and phylogenomics.</title>
        <authorList>
            <person name="Vandepol N."/>
            <person name="Liber J."/>
            <person name="Desiro A."/>
            <person name="Na H."/>
            <person name="Kennedy M."/>
            <person name="Barry K."/>
            <person name="Grigoriev I.V."/>
            <person name="Miller A.N."/>
            <person name="O'Donnell K."/>
            <person name="Stajich J.E."/>
            <person name="Bonito G."/>
        </authorList>
    </citation>
    <scope>NUCLEOTIDE SEQUENCE</scope>
    <source>
        <strain evidence="2">NVP60</strain>
    </source>
</reference>
<feature type="region of interest" description="Disordered" evidence="1">
    <location>
        <begin position="436"/>
        <end position="503"/>
    </location>
</feature>
<feature type="region of interest" description="Disordered" evidence="1">
    <location>
        <begin position="353"/>
        <end position="401"/>
    </location>
</feature>
<dbReference type="OrthoDB" id="2448122at2759"/>
<name>A0A9P6QZ56_9FUNG</name>
<protein>
    <submittedName>
        <fullName evidence="2">Uncharacterized protein</fullName>
    </submittedName>
</protein>
<dbReference type="EMBL" id="JAAAIN010000987">
    <property type="protein sequence ID" value="KAG0308595.1"/>
    <property type="molecule type" value="Genomic_DNA"/>
</dbReference>
<feature type="region of interest" description="Disordered" evidence="1">
    <location>
        <begin position="292"/>
        <end position="335"/>
    </location>
</feature>
<evidence type="ECO:0000256" key="1">
    <source>
        <dbReference type="SAM" id="MobiDB-lite"/>
    </source>
</evidence>
<dbReference type="Proteomes" id="UP000823405">
    <property type="component" value="Unassembled WGS sequence"/>
</dbReference>
<feature type="compositionally biased region" description="Polar residues" evidence="1">
    <location>
        <begin position="479"/>
        <end position="496"/>
    </location>
</feature>
<feature type="region of interest" description="Disordered" evidence="1">
    <location>
        <begin position="127"/>
        <end position="204"/>
    </location>
</feature>